<sequence>MAKVCHFQLPVTAHCDSPPDLHMCLPQSAGSQPARQKQDRTSWNFLEMCQNRGAEESLGGLLLHHHGFQYTVSSVAKDPKTTNYRATFEEMDKR</sequence>
<dbReference type="Proteomes" id="UP000646548">
    <property type="component" value="Unassembled WGS sequence"/>
</dbReference>
<accession>A0A834CCY3</accession>
<dbReference type="EMBL" id="WKFB01000253">
    <property type="protein sequence ID" value="KAF6729613.1"/>
    <property type="molecule type" value="Genomic_DNA"/>
</dbReference>
<evidence type="ECO:0000313" key="2">
    <source>
        <dbReference type="Proteomes" id="UP000646548"/>
    </source>
</evidence>
<dbReference type="AlphaFoldDB" id="A0A834CCY3"/>
<reference evidence="1" key="1">
    <citation type="journal article" name="BMC Genomics">
        <title>Long-read sequencing and de novo genome assembly of marine medaka (Oryzias melastigma).</title>
        <authorList>
            <person name="Liang P."/>
            <person name="Saqib H.S.A."/>
            <person name="Ni X."/>
            <person name="Shen Y."/>
        </authorList>
    </citation>
    <scope>NUCLEOTIDE SEQUENCE</scope>
    <source>
        <strain evidence="1">Bigg-433</strain>
    </source>
</reference>
<proteinExistence type="predicted"/>
<name>A0A834CCY3_ORYME</name>
<evidence type="ECO:0000313" key="1">
    <source>
        <dbReference type="EMBL" id="KAF6729613.1"/>
    </source>
</evidence>
<comment type="caution">
    <text evidence="1">The sequence shown here is derived from an EMBL/GenBank/DDBJ whole genome shotgun (WGS) entry which is preliminary data.</text>
</comment>
<protein>
    <submittedName>
        <fullName evidence="1">Uncharacterized protein</fullName>
    </submittedName>
</protein>
<gene>
    <name evidence="1" type="ORF">FQA47_009391</name>
</gene>
<organism evidence="1 2">
    <name type="scientific">Oryzias melastigma</name>
    <name type="common">Marine medaka</name>
    <dbReference type="NCBI Taxonomy" id="30732"/>
    <lineage>
        <taxon>Eukaryota</taxon>
        <taxon>Metazoa</taxon>
        <taxon>Chordata</taxon>
        <taxon>Craniata</taxon>
        <taxon>Vertebrata</taxon>
        <taxon>Euteleostomi</taxon>
        <taxon>Actinopterygii</taxon>
        <taxon>Neopterygii</taxon>
        <taxon>Teleostei</taxon>
        <taxon>Neoteleostei</taxon>
        <taxon>Acanthomorphata</taxon>
        <taxon>Ovalentaria</taxon>
        <taxon>Atherinomorphae</taxon>
        <taxon>Beloniformes</taxon>
        <taxon>Adrianichthyidae</taxon>
        <taxon>Oryziinae</taxon>
        <taxon>Oryzias</taxon>
    </lineage>
</organism>